<dbReference type="GO" id="GO:0004515">
    <property type="term" value="F:nicotinate-nucleotide adenylyltransferase activity"/>
    <property type="evidence" value="ECO:0007669"/>
    <property type="project" value="UniProtKB-UniRule"/>
</dbReference>
<dbReference type="PANTHER" id="PTHR39321">
    <property type="entry name" value="NICOTINATE-NUCLEOTIDE ADENYLYLTRANSFERASE-RELATED"/>
    <property type="match status" value="1"/>
</dbReference>
<evidence type="ECO:0000256" key="6">
    <source>
        <dbReference type="ARBA" id="ARBA00022695"/>
    </source>
</evidence>
<dbReference type="HAMAP" id="MF_00244">
    <property type="entry name" value="NaMN_adenylyltr"/>
    <property type="match status" value="1"/>
</dbReference>
<dbReference type="PANTHER" id="PTHR39321:SF3">
    <property type="entry name" value="PHOSPHOPANTETHEINE ADENYLYLTRANSFERASE"/>
    <property type="match status" value="1"/>
</dbReference>
<feature type="domain" description="Cytidyltransferase-like" evidence="12">
    <location>
        <begin position="5"/>
        <end position="196"/>
    </location>
</feature>
<dbReference type="CDD" id="cd02165">
    <property type="entry name" value="NMNAT"/>
    <property type="match status" value="1"/>
</dbReference>
<accession>A0A932M1I9</accession>
<dbReference type="EMBL" id="JACPSX010000211">
    <property type="protein sequence ID" value="MBI3015564.1"/>
    <property type="molecule type" value="Genomic_DNA"/>
</dbReference>
<dbReference type="SUPFAM" id="SSF52374">
    <property type="entry name" value="Nucleotidylyl transferase"/>
    <property type="match status" value="1"/>
</dbReference>
<evidence type="ECO:0000256" key="4">
    <source>
        <dbReference type="ARBA" id="ARBA00022642"/>
    </source>
</evidence>
<protein>
    <recommendedName>
        <fullName evidence="11">Probable nicotinate-nucleotide adenylyltransferase</fullName>
        <ecNumber evidence="11">2.7.7.18</ecNumber>
    </recommendedName>
    <alternativeName>
        <fullName evidence="11">Deamido-NAD(+) diphosphorylase</fullName>
    </alternativeName>
    <alternativeName>
        <fullName evidence="11">Deamido-NAD(+) pyrophosphorylase</fullName>
    </alternativeName>
    <alternativeName>
        <fullName evidence="11">Nicotinate mononucleotide adenylyltransferase</fullName>
        <shortName evidence="11">NaMN adenylyltransferase</shortName>
    </alternativeName>
</protein>
<evidence type="ECO:0000313" key="14">
    <source>
        <dbReference type="Proteomes" id="UP000741360"/>
    </source>
</evidence>
<comment type="function">
    <text evidence="1 11">Catalyzes the reversible adenylation of nicotinate mononucleotide (NaMN) to nicotinic acid adenine dinucleotide (NaAD).</text>
</comment>
<keyword evidence="5 11" id="KW-0808">Transferase</keyword>
<comment type="pathway">
    <text evidence="2 11">Cofactor biosynthesis; NAD(+) biosynthesis; deamido-NAD(+) from nicotinate D-ribonucleotide: step 1/1.</text>
</comment>
<comment type="catalytic activity">
    <reaction evidence="10 11">
        <text>nicotinate beta-D-ribonucleotide + ATP + H(+) = deamido-NAD(+) + diphosphate</text>
        <dbReference type="Rhea" id="RHEA:22860"/>
        <dbReference type="ChEBI" id="CHEBI:15378"/>
        <dbReference type="ChEBI" id="CHEBI:30616"/>
        <dbReference type="ChEBI" id="CHEBI:33019"/>
        <dbReference type="ChEBI" id="CHEBI:57502"/>
        <dbReference type="ChEBI" id="CHEBI:58437"/>
        <dbReference type="EC" id="2.7.7.18"/>
    </reaction>
</comment>
<dbReference type="InterPro" id="IPR004821">
    <property type="entry name" value="Cyt_trans-like"/>
</dbReference>
<keyword evidence="8 11" id="KW-0067">ATP-binding</keyword>
<evidence type="ECO:0000259" key="12">
    <source>
        <dbReference type="Pfam" id="PF01467"/>
    </source>
</evidence>
<comment type="caution">
    <text evidence="13">The sequence shown here is derived from an EMBL/GenBank/DDBJ whole genome shotgun (WGS) entry which is preliminary data.</text>
</comment>
<dbReference type="NCBIfam" id="TIGR00482">
    <property type="entry name" value="nicotinate (nicotinamide) nucleotide adenylyltransferase"/>
    <property type="match status" value="1"/>
</dbReference>
<dbReference type="Proteomes" id="UP000741360">
    <property type="component" value="Unassembled WGS sequence"/>
</dbReference>
<dbReference type="Pfam" id="PF01467">
    <property type="entry name" value="CTP_transf_like"/>
    <property type="match status" value="1"/>
</dbReference>
<evidence type="ECO:0000256" key="8">
    <source>
        <dbReference type="ARBA" id="ARBA00022840"/>
    </source>
</evidence>
<evidence type="ECO:0000256" key="5">
    <source>
        <dbReference type="ARBA" id="ARBA00022679"/>
    </source>
</evidence>
<dbReference type="InterPro" id="IPR014729">
    <property type="entry name" value="Rossmann-like_a/b/a_fold"/>
</dbReference>
<organism evidence="13 14">
    <name type="scientific">Tectimicrobiota bacterium</name>
    <dbReference type="NCBI Taxonomy" id="2528274"/>
    <lineage>
        <taxon>Bacteria</taxon>
        <taxon>Pseudomonadati</taxon>
        <taxon>Nitrospinota/Tectimicrobiota group</taxon>
        <taxon>Candidatus Tectimicrobiota</taxon>
    </lineage>
</organism>
<evidence type="ECO:0000256" key="2">
    <source>
        <dbReference type="ARBA" id="ARBA00005019"/>
    </source>
</evidence>
<dbReference type="GO" id="GO:0009435">
    <property type="term" value="P:NAD+ biosynthetic process"/>
    <property type="evidence" value="ECO:0007669"/>
    <property type="project" value="UniProtKB-UniRule"/>
</dbReference>
<evidence type="ECO:0000256" key="9">
    <source>
        <dbReference type="ARBA" id="ARBA00023027"/>
    </source>
</evidence>
<proteinExistence type="inferred from homology"/>
<evidence type="ECO:0000256" key="7">
    <source>
        <dbReference type="ARBA" id="ARBA00022741"/>
    </source>
</evidence>
<dbReference type="GO" id="GO:0005524">
    <property type="term" value="F:ATP binding"/>
    <property type="evidence" value="ECO:0007669"/>
    <property type="project" value="UniProtKB-KW"/>
</dbReference>
<dbReference type="AlphaFoldDB" id="A0A932M1I9"/>
<dbReference type="EC" id="2.7.7.18" evidence="11"/>
<reference evidence="13" key="1">
    <citation type="submission" date="2020-07" db="EMBL/GenBank/DDBJ databases">
        <title>Huge and variable diversity of episymbiotic CPR bacteria and DPANN archaea in groundwater ecosystems.</title>
        <authorList>
            <person name="He C.Y."/>
            <person name="Keren R."/>
            <person name="Whittaker M."/>
            <person name="Farag I.F."/>
            <person name="Doudna J."/>
            <person name="Cate J.H.D."/>
            <person name="Banfield J.F."/>
        </authorList>
    </citation>
    <scope>NUCLEOTIDE SEQUENCE</scope>
    <source>
        <strain evidence="13">NC_groundwater_717_Ag_S-0.2um_59_8</strain>
    </source>
</reference>
<evidence type="ECO:0000256" key="3">
    <source>
        <dbReference type="ARBA" id="ARBA00009014"/>
    </source>
</evidence>
<keyword evidence="6 11" id="KW-0548">Nucleotidyltransferase</keyword>
<keyword evidence="7 11" id="KW-0547">Nucleotide-binding</keyword>
<comment type="similarity">
    <text evidence="3 11">Belongs to the NadD family.</text>
</comment>
<sequence length="229" mass="25421">MRLGILGGTFNPIHCGHLLCAAQVREKLALDQVIFIPTGQPPHKEADPVLAPYHRLAMAYLATNSHPAFTVSALEVERPGKSYSVETVEALRRLFPASTDFFFILGSDAFAEMGSWKDTDKLLKSCHFAVVNRPGHEAGDLFSLLQDTVRSSYPELEFHRAGPGGDHGMIRIEGSRYGVYAVSILALDISASEIRSRLRQGRDVTGLVPETVERHIVKYGLYLKEDSWR</sequence>
<keyword evidence="4 11" id="KW-0662">Pyridine nucleotide biosynthesis</keyword>
<keyword evidence="9 11" id="KW-0520">NAD</keyword>
<evidence type="ECO:0000256" key="10">
    <source>
        <dbReference type="ARBA" id="ARBA00048721"/>
    </source>
</evidence>
<evidence type="ECO:0000313" key="13">
    <source>
        <dbReference type="EMBL" id="MBI3015564.1"/>
    </source>
</evidence>
<evidence type="ECO:0000256" key="11">
    <source>
        <dbReference type="HAMAP-Rule" id="MF_00244"/>
    </source>
</evidence>
<dbReference type="InterPro" id="IPR005248">
    <property type="entry name" value="NadD/NMNAT"/>
</dbReference>
<gene>
    <name evidence="11" type="primary">nadD</name>
    <name evidence="13" type="ORF">HYY65_10995</name>
</gene>
<dbReference type="Gene3D" id="3.40.50.620">
    <property type="entry name" value="HUPs"/>
    <property type="match status" value="1"/>
</dbReference>
<dbReference type="NCBIfam" id="NF000840">
    <property type="entry name" value="PRK00071.1-3"/>
    <property type="match status" value="1"/>
</dbReference>
<evidence type="ECO:0000256" key="1">
    <source>
        <dbReference type="ARBA" id="ARBA00002324"/>
    </source>
</evidence>
<name>A0A932M1I9_UNCTE</name>